<name>A0A7J8BIQ1_ROUAE</name>
<dbReference type="AlphaFoldDB" id="A0A7J8BIQ1"/>
<gene>
    <name evidence="2" type="ORF">HJG63_020427</name>
</gene>
<dbReference type="Proteomes" id="UP000593571">
    <property type="component" value="Unassembled WGS sequence"/>
</dbReference>
<sequence length="99" mass="11063">MPPKFKRHLNDDDVTGSVKSERYARPPSEVPMRGFPRHGSGMFVLRGGPFVESESSDSYVYGKMQRGLLTPPCAYITPAFVFLANPKLTLLSSCYSLIY</sequence>
<comment type="caution">
    <text evidence="2">The sequence shown here is derived from an EMBL/GenBank/DDBJ whole genome shotgun (WGS) entry which is preliminary data.</text>
</comment>
<proteinExistence type="predicted"/>
<dbReference type="EMBL" id="JACASE010000017">
    <property type="protein sequence ID" value="KAF6398359.1"/>
    <property type="molecule type" value="Genomic_DNA"/>
</dbReference>
<keyword evidence="3" id="KW-1185">Reference proteome</keyword>
<evidence type="ECO:0000313" key="2">
    <source>
        <dbReference type="EMBL" id="KAF6398359.1"/>
    </source>
</evidence>
<accession>A0A7J8BIQ1</accession>
<organism evidence="2 3">
    <name type="scientific">Rousettus aegyptiacus</name>
    <name type="common">Egyptian fruit bat</name>
    <name type="synonym">Pteropus aegyptiacus</name>
    <dbReference type="NCBI Taxonomy" id="9407"/>
    <lineage>
        <taxon>Eukaryota</taxon>
        <taxon>Metazoa</taxon>
        <taxon>Chordata</taxon>
        <taxon>Craniata</taxon>
        <taxon>Vertebrata</taxon>
        <taxon>Euteleostomi</taxon>
        <taxon>Mammalia</taxon>
        <taxon>Eutheria</taxon>
        <taxon>Laurasiatheria</taxon>
        <taxon>Chiroptera</taxon>
        <taxon>Yinpterochiroptera</taxon>
        <taxon>Pteropodoidea</taxon>
        <taxon>Pteropodidae</taxon>
        <taxon>Rousettinae</taxon>
        <taxon>Rousettus</taxon>
    </lineage>
</organism>
<protein>
    <submittedName>
        <fullName evidence="2">Vesicle associated membrane protein 4</fullName>
    </submittedName>
</protein>
<evidence type="ECO:0000313" key="3">
    <source>
        <dbReference type="Proteomes" id="UP000593571"/>
    </source>
</evidence>
<feature type="region of interest" description="Disordered" evidence="1">
    <location>
        <begin position="1"/>
        <end position="35"/>
    </location>
</feature>
<evidence type="ECO:0000256" key="1">
    <source>
        <dbReference type="SAM" id="MobiDB-lite"/>
    </source>
</evidence>
<reference evidence="2 3" key="1">
    <citation type="journal article" date="2020" name="Nature">
        <title>Six reference-quality genomes reveal evolution of bat adaptations.</title>
        <authorList>
            <person name="Jebb D."/>
            <person name="Huang Z."/>
            <person name="Pippel M."/>
            <person name="Hughes G.M."/>
            <person name="Lavrichenko K."/>
            <person name="Devanna P."/>
            <person name="Winkler S."/>
            <person name="Jermiin L.S."/>
            <person name="Skirmuntt E.C."/>
            <person name="Katzourakis A."/>
            <person name="Burkitt-Gray L."/>
            <person name="Ray D.A."/>
            <person name="Sullivan K.A.M."/>
            <person name="Roscito J.G."/>
            <person name="Kirilenko B.M."/>
            <person name="Davalos L.M."/>
            <person name="Corthals A.P."/>
            <person name="Power M.L."/>
            <person name="Jones G."/>
            <person name="Ransome R.D."/>
            <person name="Dechmann D.K.N."/>
            <person name="Locatelli A.G."/>
            <person name="Puechmaille S.J."/>
            <person name="Fedrigo O."/>
            <person name="Jarvis E.D."/>
            <person name="Hiller M."/>
            <person name="Vernes S.C."/>
            <person name="Myers E.W."/>
            <person name="Teeling E.C."/>
        </authorList>
    </citation>
    <scope>NUCLEOTIDE SEQUENCE [LARGE SCALE GENOMIC DNA]</scope>
    <source>
        <strain evidence="2">MRouAeg1</strain>
        <tissue evidence="2">Muscle</tissue>
    </source>
</reference>